<feature type="compositionally biased region" description="Low complexity" evidence="1">
    <location>
        <begin position="291"/>
        <end position="300"/>
    </location>
</feature>
<feature type="region of interest" description="Disordered" evidence="1">
    <location>
        <begin position="265"/>
        <end position="316"/>
    </location>
</feature>
<sequence>MHLQTDCSSCEHQSWESNWLSKLERAATFLARLSENGCSGTGEITALVQELNETYQKASWDVQHMTSFASKKSVARVNVTHHKTSPSPLSQEVRPEDVVELQREKQWEEIQDEDYDGNYVASTDPIHPVSTDYTHPWDNDDSSWVSNYFSPEEMQVPDDQPTIDLEASAWTWDTNGTEENPASTNATSQKIYPDDCSSQWRTTDTDTQLKAWAPEADATKSAGDITLNGNFTTTTTTTTAAAAKEKPEKEHMEKVMAEIWSVVNNTTPDVNPRQPTQHTGENPTTSLLENLHLSSLRPTTTTPPPLPPSPNSTRAT</sequence>
<evidence type="ECO:0000313" key="3">
    <source>
        <dbReference type="Proteomes" id="UP000249619"/>
    </source>
</evidence>
<evidence type="ECO:0000256" key="1">
    <source>
        <dbReference type="SAM" id="MobiDB-lite"/>
    </source>
</evidence>
<accession>A0A364N578</accession>
<reference evidence="3" key="1">
    <citation type="submission" date="2018-05" db="EMBL/GenBank/DDBJ databases">
        <title>Draft genome sequence of Stemphylium lycopersici strain CIDEFI 213.</title>
        <authorList>
            <person name="Medina R."/>
            <person name="Franco M.E.E."/>
            <person name="Lucentini C.G."/>
            <person name="Saparrat M.C.N."/>
            <person name="Balatti P.A."/>
        </authorList>
    </citation>
    <scope>NUCLEOTIDE SEQUENCE [LARGE SCALE GENOMIC DNA]</scope>
    <source>
        <strain evidence="3">CIDEFI 213</strain>
    </source>
</reference>
<proteinExistence type="predicted"/>
<protein>
    <submittedName>
        <fullName evidence="2">Uncharacterized protein</fullName>
    </submittedName>
</protein>
<organism evidence="2 3">
    <name type="scientific">Stemphylium lycopersici</name>
    <name type="common">Tomato gray leaf spot disease fungus</name>
    <name type="synonym">Thyrospora lycopersici</name>
    <dbReference type="NCBI Taxonomy" id="183478"/>
    <lineage>
        <taxon>Eukaryota</taxon>
        <taxon>Fungi</taxon>
        <taxon>Dikarya</taxon>
        <taxon>Ascomycota</taxon>
        <taxon>Pezizomycotina</taxon>
        <taxon>Dothideomycetes</taxon>
        <taxon>Pleosporomycetidae</taxon>
        <taxon>Pleosporales</taxon>
        <taxon>Pleosporineae</taxon>
        <taxon>Pleosporaceae</taxon>
        <taxon>Stemphylium</taxon>
    </lineage>
</organism>
<dbReference type="Proteomes" id="UP000249619">
    <property type="component" value="Unassembled WGS sequence"/>
</dbReference>
<gene>
    <name evidence="2" type="ORF">DDE83_004456</name>
</gene>
<feature type="compositionally biased region" description="Pro residues" evidence="1">
    <location>
        <begin position="301"/>
        <end position="310"/>
    </location>
</feature>
<keyword evidence="3" id="KW-1185">Reference proteome</keyword>
<evidence type="ECO:0000313" key="2">
    <source>
        <dbReference type="EMBL" id="RAR11730.1"/>
    </source>
</evidence>
<dbReference type="EMBL" id="QGDH01000055">
    <property type="protein sequence ID" value="RAR11730.1"/>
    <property type="molecule type" value="Genomic_DNA"/>
</dbReference>
<dbReference type="AlphaFoldDB" id="A0A364N578"/>
<name>A0A364N578_STELY</name>
<comment type="caution">
    <text evidence="2">The sequence shown here is derived from an EMBL/GenBank/DDBJ whole genome shotgun (WGS) entry which is preliminary data.</text>
</comment>
<feature type="compositionally biased region" description="Polar residues" evidence="1">
    <location>
        <begin position="265"/>
        <end position="288"/>
    </location>
</feature>